<keyword evidence="1" id="KW-1133">Transmembrane helix</keyword>
<comment type="caution">
    <text evidence="2">The sequence shown here is derived from an EMBL/GenBank/DDBJ whole genome shotgun (WGS) entry which is preliminary data.</text>
</comment>
<feature type="transmembrane region" description="Helical" evidence="1">
    <location>
        <begin position="33"/>
        <end position="50"/>
    </location>
</feature>
<feature type="transmembrane region" description="Helical" evidence="1">
    <location>
        <begin position="6"/>
        <end position="26"/>
    </location>
</feature>
<evidence type="ECO:0008006" key="4">
    <source>
        <dbReference type="Google" id="ProtNLM"/>
    </source>
</evidence>
<proteinExistence type="predicted"/>
<dbReference type="OrthoDB" id="2382309at2"/>
<reference evidence="2 3" key="1">
    <citation type="journal article" date="2016" name="Int. J. Syst. Evol. Microbiol.">
        <title>Oceanobacillus halophilus sp. nov., a novel moderately halophilic bacterium from a hypersaline lake.</title>
        <authorList>
            <person name="Amoozegar M.A."/>
            <person name="Bagheri M."/>
            <person name="Makhdoumi A."/>
            <person name="Nikou M.M."/>
            <person name="Fazeli S.A.S."/>
            <person name="Schumann P."/>
            <person name="Sproer C."/>
            <person name="Sanchez-Porro C."/>
            <person name="Ventosa A."/>
        </authorList>
    </citation>
    <scope>NUCLEOTIDE SEQUENCE [LARGE SCALE GENOMIC DNA]</scope>
    <source>
        <strain evidence="2 3">DSM 23996</strain>
    </source>
</reference>
<dbReference type="Pfam" id="PF14068">
    <property type="entry name" value="YuiB"/>
    <property type="match status" value="1"/>
</dbReference>
<dbReference type="AlphaFoldDB" id="A0A494ZTQ5"/>
<dbReference type="RefSeq" id="WP_121205884.1">
    <property type="nucleotide sequence ID" value="NZ_RBZP01000023.1"/>
</dbReference>
<evidence type="ECO:0000256" key="1">
    <source>
        <dbReference type="SAM" id="Phobius"/>
    </source>
</evidence>
<dbReference type="EMBL" id="RBZP01000023">
    <property type="protein sequence ID" value="RKQ29590.1"/>
    <property type="molecule type" value="Genomic_DNA"/>
</dbReference>
<feature type="transmembrane region" description="Helical" evidence="1">
    <location>
        <begin position="70"/>
        <end position="92"/>
    </location>
</feature>
<dbReference type="InterPro" id="IPR025917">
    <property type="entry name" value="YuiB"/>
</dbReference>
<keyword evidence="1" id="KW-0812">Transmembrane</keyword>
<accession>A0A494ZTQ5</accession>
<sequence length="103" mass="11887">MVQLIVSIILYFVMFFGIAFIVNMLIRKTWLMAFLYPLIILLMIDTLSTWEYFTNPGQSFTTLGTKLASLTAFDIILFIFGFLGTIVAGYVMKLLRKSGYRMF</sequence>
<name>A0A494ZTQ5_9BACI</name>
<keyword evidence="1" id="KW-0472">Membrane</keyword>
<protein>
    <recommendedName>
        <fullName evidence="4">YuiB family protein</fullName>
    </recommendedName>
</protein>
<organism evidence="2 3">
    <name type="scientific">Oceanobacillus halophilus</name>
    <dbReference type="NCBI Taxonomy" id="930130"/>
    <lineage>
        <taxon>Bacteria</taxon>
        <taxon>Bacillati</taxon>
        <taxon>Bacillota</taxon>
        <taxon>Bacilli</taxon>
        <taxon>Bacillales</taxon>
        <taxon>Bacillaceae</taxon>
        <taxon>Oceanobacillus</taxon>
    </lineage>
</organism>
<gene>
    <name evidence="2" type="ORF">D8M06_17515</name>
</gene>
<keyword evidence="3" id="KW-1185">Reference proteome</keyword>
<evidence type="ECO:0000313" key="2">
    <source>
        <dbReference type="EMBL" id="RKQ29590.1"/>
    </source>
</evidence>
<evidence type="ECO:0000313" key="3">
    <source>
        <dbReference type="Proteomes" id="UP000269301"/>
    </source>
</evidence>
<dbReference type="Proteomes" id="UP000269301">
    <property type="component" value="Unassembled WGS sequence"/>
</dbReference>